<protein>
    <recommendedName>
        <fullName evidence="3">Leucine-rich repeat-containing N-terminal plant-type domain-containing protein</fullName>
    </recommendedName>
</protein>
<dbReference type="InterPro" id="IPR032675">
    <property type="entry name" value="LRR_dom_sf"/>
</dbReference>
<evidence type="ECO:0000313" key="1">
    <source>
        <dbReference type="EMBL" id="CAB4313403.1"/>
    </source>
</evidence>
<keyword evidence="2" id="KW-1185">Reference proteome</keyword>
<evidence type="ECO:0000313" key="2">
    <source>
        <dbReference type="Proteomes" id="UP000507245"/>
    </source>
</evidence>
<reference evidence="2" key="1">
    <citation type="journal article" date="2020" name="Genome Biol.">
        <title>Gamete binning: chromosome-level and haplotype-resolved genome assembly enabled by high-throughput single-cell sequencing of gamete genomes.</title>
        <authorList>
            <person name="Campoy J.A."/>
            <person name="Sun H."/>
            <person name="Goel M."/>
            <person name="Jiao W.-B."/>
            <person name="Folz-Donahue K."/>
            <person name="Wang N."/>
            <person name="Rubio M."/>
            <person name="Liu C."/>
            <person name="Kukat C."/>
            <person name="Ruiz D."/>
            <person name="Huettel B."/>
            <person name="Schneeberger K."/>
        </authorList>
    </citation>
    <scope>NUCLEOTIDE SEQUENCE [LARGE SCALE GENOMIC DNA]</scope>
    <source>
        <strain evidence="2">cv. Rojo Pasion</strain>
    </source>
</reference>
<dbReference type="EMBL" id="CAEKKB010000006">
    <property type="protein sequence ID" value="CAB4313403.1"/>
    <property type="molecule type" value="Genomic_DNA"/>
</dbReference>
<dbReference type="InterPro" id="IPR001611">
    <property type="entry name" value="Leu-rich_rpt"/>
</dbReference>
<dbReference type="Proteomes" id="UP000507245">
    <property type="component" value="Unassembled WGS sequence"/>
</dbReference>
<proteinExistence type="predicted"/>
<dbReference type="AlphaFoldDB" id="A0A6J5XLZ8"/>
<organism evidence="1 2">
    <name type="scientific">Prunus armeniaca</name>
    <name type="common">Apricot</name>
    <name type="synonym">Armeniaca vulgaris</name>
    <dbReference type="NCBI Taxonomy" id="36596"/>
    <lineage>
        <taxon>Eukaryota</taxon>
        <taxon>Viridiplantae</taxon>
        <taxon>Streptophyta</taxon>
        <taxon>Embryophyta</taxon>
        <taxon>Tracheophyta</taxon>
        <taxon>Spermatophyta</taxon>
        <taxon>Magnoliopsida</taxon>
        <taxon>eudicotyledons</taxon>
        <taxon>Gunneridae</taxon>
        <taxon>Pentapetalae</taxon>
        <taxon>rosids</taxon>
        <taxon>fabids</taxon>
        <taxon>Rosales</taxon>
        <taxon>Rosaceae</taxon>
        <taxon>Amygdaloideae</taxon>
        <taxon>Amygdaleae</taxon>
        <taxon>Prunus</taxon>
    </lineage>
</organism>
<dbReference type="Gene3D" id="3.80.10.10">
    <property type="entry name" value="Ribonuclease Inhibitor"/>
    <property type="match status" value="1"/>
</dbReference>
<dbReference type="SUPFAM" id="SSF52075">
    <property type="entry name" value="Outer arm dynein light chain 1"/>
    <property type="match status" value="1"/>
</dbReference>
<sequence length="69" mass="7347">MLDLSNNEAQVIPDSIARLEKLDELNLSSNLLEALPYSIGMLQNLSWSIWIAAEDGGASAGFRVGVGDG</sequence>
<gene>
    <name evidence="1" type="ORF">ORAREDHAP_LOCUS36332</name>
</gene>
<name>A0A6J5XLZ8_PRUAR</name>
<dbReference type="Pfam" id="PF13855">
    <property type="entry name" value="LRR_8"/>
    <property type="match status" value="1"/>
</dbReference>
<accession>A0A6J5XLZ8</accession>
<evidence type="ECO:0008006" key="3">
    <source>
        <dbReference type="Google" id="ProtNLM"/>
    </source>
</evidence>